<sequence>MDAVKRALAAFFDFLQGIVVFMAMLVMVYLFIMSPQEINGASMEPNFHNGEYILTNKVIYKLRDPKHGEVVIFKSPKNKEIDYIKRIIGVPGDTVKLENSAFYVNGKKIPEPYLSPGIYIFGGSFLREGAETVVPPGEYFVAGDNRPHSADSREFGSVPKEDFIGMAILRYWPFDRVGLIPVPSYNLQ</sequence>
<dbReference type="PRINTS" id="PR00727">
    <property type="entry name" value="LEADERPTASE"/>
</dbReference>
<dbReference type="PATRIC" id="fig|1618445.3.peg.390"/>
<protein>
    <recommendedName>
        <fullName evidence="3 6">Signal peptidase I</fullName>
        <ecNumber evidence="3 6">3.4.21.89</ecNumber>
    </recommendedName>
</protein>
<dbReference type="GO" id="GO:0006465">
    <property type="term" value="P:signal peptide processing"/>
    <property type="evidence" value="ECO:0007669"/>
    <property type="project" value="InterPro"/>
</dbReference>
<comment type="subcellular location">
    <subcellularLocation>
        <location evidence="6">Membrane</location>
        <topology evidence="6">Single-pass type II membrane protein</topology>
    </subcellularLocation>
</comment>
<comment type="similarity">
    <text evidence="2 6">Belongs to the peptidase S26 family.</text>
</comment>
<dbReference type="GO" id="GO:0009003">
    <property type="term" value="F:signal peptidase activity"/>
    <property type="evidence" value="ECO:0007669"/>
    <property type="project" value="UniProtKB-EC"/>
</dbReference>
<dbReference type="EC" id="3.4.21.89" evidence="3 6"/>
<reference evidence="8 9" key="1">
    <citation type="journal article" date="2015" name="Nature">
        <title>rRNA introns, odd ribosomes, and small enigmatic genomes across a large radiation of phyla.</title>
        <authorList>
            <person name="Brown C.T."/>
            <person name="Hug L.A."/>
            <person name="Thomas B.C."/>
            <person name="Sharon I."/>
            <person name="Castelle C.J."/>
            <person name="Singh A."/>
            <person name="Wilkins M.J."/>
            <person name="Williams K.H."/>
            <person name="Banfield J.F."/>
        </authorList>
    </citation>
    <scope>NUCLEOTIDE SEQUENCE [LARGE SCALE GENOMIC DNA]</scope>
</reference>
<dbReference type="InterPro" id="IPR019758">
    <property type="entry name" value="Pept_S26A_signal_pept_1_CS"/>
</dbReference>
<gene>
    <name evidence="8" type="ORF">UY16_C0012G0008</name>
</gene>
<keyword evidence="6" id="KW-0472">Membrane</keyword>
<dbReference type="GO" id="GO:0004252">
    <property type="term" value="F:serine-type endopeptidase activity"/>
    <property type="evidence" value="ECO:0007669"/>
    <property type="project" value="InterPro"/>
</dbReference>
<keyword evidence="6" id="KW-0645">Protease</keyword>
<dbReference type="Pfam" id="PF10502">
    <property type="entry name" value="Peptidase_S26"/>
    <property type="match status" value="1"/>
</dbReference>
<dbReference type="InterPro" id="IPR036286">
    <property type="entry name" value="LexA/Signal_pep-like_sf"/>
</dbReference>
<feature type="domain" description="Peptidase S26" evidence="7">
    <location>
        <begin position="14"/>
        <end position="172"/>
    </location>
</feature>
<evidence type="ECO:0000313" key="8">
    <source>
        <dbReference type="EMBL" id="KKU88167.1"/>
    </source>
</evidence>
<dbReference type="PANTHER" id="PTHR43390:SF1">
    <property type="entry name" value="CHLOROPLAST PROCESSING PEPTIDASE"/>
    <property type="match status" value="1"/>
</dbReference>
<dbReference type="PROSITE" id="PS00761">
    <property type="entry name" value="SPASE_I_3"/>
    <property type="match status" value="1"/>
</dbReference>
<evidence type="ECO:0000313" key="9">
    <source>
        <dbReference type="Proteomes" id="UP000034739"/>
    </source>
</evidence>
<dbReference type="NCBIfam" id="TIGR02227">
    <property type="entry name" value="sigpep_I_bact"/>
    <property type="match status" value="1"/>
</dbReference>
<proteinExistence type="inferred from homology"/>
<feature type="active site" evidence="5">
    <location>
        <position position="42"/>
    </location>
</feature>
<keyword evidence="6" id="KW-1133">Transmembrane helix</keyword>
<dbReference type="InterPro" id="IPR019533">
    <property type="entry name" value="Peptidase_S26"/>
</dbReference>
<feature type="active site" evidence="5">
    <location>
        <position position="85"/>
    </location>
</feature>
<feature type="transmembrane region" description="Helical" evidence="6">
    <location>
        <begin position="7"/>
        <end position="32"/>
    </location>
</feature>
<dbReference type="InterPro" id="IPR000223">
    <property type="entry name" value="Pept_S26A_signal_pept_1"/>
</dbReference>
<accession>A0A0G1U246</accession>
<evidence type="ECO:0000259" key="7">
    <source>
        <dbReference type="Pfam" id="PF10502"/>
    </source>
</evidence>
<evidence type="ECO:0000256" key="4">
    <source>
        <dbReference type="ARBA" id="ARBA00022801"/>
    </source>
</evidence>
<dbReference type="CDD" id="cd06530">
    <property type="entry name" value="S26_SPase_I"/>
    <property type="match status" value="1"/>
</dbReference>
<dbReference type="Proteomes" id="UP000034739">
    <property type="component" value="Unassembled WGS sequence"/>
</dbReference>
<dbReference type="InterPro" id="IPR019757">
    <property type="entry name" value="Pept_S26A_signal_pept_1_Lys-AS"/>
</dbReference>
<keyword evidence="4 6" id="KW-0378">Hydrolase</keyword>
<dbReference type="PROSITE" id="PS00760">
    <property type="entry name" value="SPASE_I_2"/>
    <property type="match status" value="1"/>
</dbReference>
<name>A0A0G1U246_9BACT</name>
<evidence type="ECO:0000256" key="1">
    <source>
        <dbReference type="ARBA" id="ARBA00000677"/>
    </source>
</evidence>
<dbReference type="GO" id="GO:0016020">
    <property type="term" value="C:membrane"/>
    <property type="evidence" value="ECO:0007669"/>
    <property type="project" value="UniProtKB-SubCell"/>
</dbReference>
<dbReference type="AlphaFoldDB" id="A0A0G1U246"/>
<comment type="catalytic activity">
    <reaction evidence="1 6">
        <text>Cleavage of hydrophobic, N-terminal signal or leader sequences from secreted and periplasmic proteins.</text>
        <dbReference type="EC" id="3.4.21.89"/>
    </reaction>
</comment>
<evidence type="ECO:0000256" key="2">
    <source>
        <dbReference type="ARBA" id="ARBA00009370"/>
    </source>
</evidence>
<keyword evidence="6" id="KW-0812">Transmembrane</keyword>
<evidence type="ECO:0000256" key="5">
    <source>
        <dbReference type="PIRSR" id="PIRSR600223-1"/>
    </source>
</evidence>
<dbReference type="Gene3D" id="2.10.109.10">
    <property type="entry name" value="Umud Fragment, subunit A"/>
    <property type="match status" value="1"/>
</dbReference>
<evidence type="ECO:0000256" key="6">
    <source>
        <dbReference type="RuleBase" id="RU362042"/>
    </source>
</evidence>
<dbReference type="PANTHER" id="PTHR43390">
    <property type="entry name" value="SIGNAL PEPTIDASE I"/>
    <property type="match status" value="1"/>
</dbReference>
<dbReference type="SUPFAM" id="SSF51306">
    <property type="entry name" value="LexA/Signal peptidase"/>
    <property type="match status" value="1"/>
</dbReference>
<evidence type="ECO:0000256" key="3">
    <source>
        <dbReference type="ARBA" id="ARBA00013208"/>
    </source>
</evidence>
<comment type="caution">
    <text evidence="8">The sequence shown here is derived from an EMBL/GenBank/DDBJ whole genome shotgun (WGS) entry which is preliminary data.</text>
</comment>
<organism evidence="8 9">
    <name type="scientific">Candidatus Gottesmanbacteria bacterium GW2011_GWA2_47_9</name>
    <dbReference type="NCBI Taxonomy" id="1618445"/>
    <lineage>
        <taxon>Bacteria</taxon>
        <taxon>Candidatus Gottesmaniibacteriota</taxon>
    </lineage>
</organism>
<dbReference type="EMBL" id="LCOY01000012">
    <property type="protein sequence ID" value="KKU88167.1"/>
    <property type="molecule type" value="Genomic_DNA"/>
</dbReference>